<feature type="non-terminal residue" evidence="1">
    <location>
        <position position="66"/>
    </location>
</feature>
<accession>A0AAV5TTR9</accession>
<evidence type="ECO:0000313" key="2">
    <source>
        <dbReference type="Proteomes" id="UP001432027"/>
    </source>
</evidence>
<name>A0AAV5TTR9_9BILA</name>
<organism evidence="1 2">
    <name type="scientific">Pristionchus entomophagus</name>
    <dbReference type="NCBI Taxonomy" id="358040"/>
    <lineage>
        <taxon>Eukaryota</taxon>
        <taxon>Metazoa</taxon>
        <taxon>Ecdysozoa</taxon>
        <taxon>Nematoda</taxon>
        <taxon>Chromadorea</taxon>
        <taxon>Rhabditida</taxon>
        <taxon>Rhabditina</taxon>
        <taxon>Diplogasteromorpha</taxon>
        <taxon>Diplogasteroidea</taxon>
        <taxon>Neodiplogasteridae</taxon>
        <taxon>Pristionchus</taxon>
    </lineage>
</organism>
<evidence type="ECO:0000313" key="1">
    <source>
        <dbReference type="EMBL" id="GMS97801.1"/>
    </source>
</evidence>
<comment type="caution">
    <text evidence="1">The sequence shown here is derived from an EMBL/GenBank/DDBJ whole genome shotgun (WGS) entry which is preliminary data.</text>
</comment>
<keyword evidence="2" id="KW-1185">Reference proteome</keyword>
<dbReference type="EMBL" id="BTSX01000004">
    <property type="protein sequence ID" value="GMS97801.1"/>
    <property type="molecule type" value="Genomic_DNA"/>
</dbReference>
<protein>
    <submittedName>
        <fullName evidence="1">Uncharacterized protein</fullName>
    </submittedName>
</protein>
<proteinExistence type="predicted"/>
<sequence>MPSDFFLESYKSAFVCTLSLRGLVVVREDALQFISDHADILLVLLLLERLPLRTRHGRTRGARRGH</sequence>
<reference evidence="1" key="1">
    <citation type="submission" date="2023-10" db="EMBL/GenBank/DDBJ databases">
        <title>Genome assembly of Pristionchus species.</title>
        <authorList>
            <person name="Yoshida K."/>
            <person name="Sommer R.J."/>
        </authorList>
    </citation>
    <scope>NUCLEOTIDE SEQUENCE</scope>
    <source>
        <strain evidence="1">RS0144</strain>
    </source>
</reference>
<gene>
    <name evidence="1" type="ORF">PENTCL1PPCAC_19976</name>
</gene>
<dbReference type="AlphaFoldDB" id="A0AAV5TTR9"/>
<dbReference type="Proteomes" id="UP001432027">
    <property type="component" value="Unassembled WGS sequence"/>
</dbReference>